<keyword evidence="3" id="KW-0540">Nuclease</keyword>
<evidence type="ECO:0000256" key="1">
    <source>
        <dbReference type="ARBA" id="ARBA00006847"/>
    </source>
</evidence>
<dbReference type="SMART" id="SM00490">
    <property type="entry name" value="HELICc"/>
    <property type="match status" value="1"/>
</dbReference>
<dbReference type="InterPro" id="IPR014001">
    <property type="entry name" value="Helicase_ATP-bd"/>
</dbReference>
<dbReference type="InterPro" id="IPR006483">
    <property type="entry name" value="CRISPR-assoc_Cas3_HD"/>
</dbReference>
<dbReference type="GO" id="GO:0005524">
    <property type="term" value="F:ATP binding"/>
    <property type="evidence" value="ECO:0007669"/>
    <property type="project" value="UniProtKB-KW"/>
</dbReference>
<dbReference type="PROSITE" id="PS51192">
    <property type="entry name" value="HELICASE_ATP_BIND_1"/>
    <property type="match status" value="1"/>
</dbReference>
<organism evidence="14 15">
    <name type="scientific">Carbonactinospora thermoautotrophica</name>
    <dbReference type="NCBI Taxonomy" id="1469144"/>
    <lineage>
        <taxon>Bacteria</taxon>
        <taxon>Bacillati</taxon>
        <taxon>Actinomycetota</taxon>
        <taxon>Actinomycetes</taxon>
        <taxon>Kitasatosporales</taxon>
        <taxon>Carbonactinosporaceae</taxon>
        <taxon>Carbonactinospora</taxon>
    </lineage>
</organism>
<reference evidence="15" key="1">
    <citation type="submission" date="2015-02" db="EMBL/GenBank/DDBJ databases">
        <title>Physiological reanalysis, assessment of diazotrophy, and genome sequences of multiple isolates of Streptomyces thermoautotrophicus.</title>
        <authorList>
            <person name="MacKellar D.C."/>
            <person name="Lieber L."/>
            <person name="Norman J."/>
            <person name="Bolger A."/>
            <person name="Tobin C."/>
            <person name="Murray J.W."/>
            <person name="Friesen M."/>
            <person name="Prell J."/>
        </authorList>
    </citation>
    <scope>NUCLEOTIDE SEQUENCE [LARGE SCALE GENOMIC DNA]</scope>
    <source>
        <strain evidence="15">UBT1</strain>
    </source>
</reference>
<feature type="region of interest" description="Disordered" evidence="10">
    <location>
        <begin position="758"/>
        <end position="777"/>
    </location>
</feature>
<dbReference type="PANTHER" id="PTHR47963:SF9">
    <property type="entry name" value="CRISPR-ASSOCIATED ENDONUCLEASE_HELICASE CAS3"/>
    <property type="match status" value="1"/>
</dbReference>
<dbReference type="InterPro" id="IPR006474">
    <property type="entry name" value="Helicase_Cas3_CRISPR-ass_core"/>
</dbReference>
<dbReference type="GO" id="GO:0016787">
    <property type="term" value="F:hydrolase activity"/>
    <property type="evidence" value="ECO:0007669"/>
    <property type="project" value="UniProtKB-KW"/>
</dbReference>
<keyword evidence="6" id="KW-0378">Hydrolase</keyword>
<comment type="caution">
    <text evidence="14">The sequence shown here is derived from an EMBL/GenBank/DDBJ whole genome shotgun (WGS) entry which is preliminary data.</text>
</comment>
<dbReference type="CDD" id="cd09641">
    <property type="entry name" value="Cas3''_I"/>
    <property type="match status" value="1"/>
</dbReference>
<evidence type="ECO:0000256" key="5">
    <source>
        <dbReference type="ARBA" id="ARBA00022741"/>
    </source>
</evidence>
<evidence type="ECO:0000313" key="16">
    <source>
        <dbReference type="Proteomes" id="UP000070659"/>
    </source>
</evidence>
<dbReference type="GO" id="GO:0046872">
    <property type="term" value="F:metal ion binding"/>
    <property type="evidence" value="ECO:0007669"/>
    <property type="project" value="UniProtKB-KW"/>
</dbReference>
<keyword evidence="4" id="KW-0479">Metal-binding</keyword>
<keyword evidence="5" id="KW-0547">Nucleotide-binding</keyword>
<evidence type="ECO:0000256" key="4">
    <source>
        <dbReference type="ARBA" id="ARBA00022723"/>
    </source>
</evidence>
<comment type="similarity">
    <text evidence="1">In the N-terminal section; belongs to the CRISPR-associated nuclease Cas3-HD family.</text>
</comment>
<sequence>MDTAAVAERLLGVLVGPRCREELRAAFVPLGDADGWAAVLCGLHDLGKFSPAFQALRDDLAVELLGELAEQDIRYVSRFKGGGRTDTPHGLLTAVHLERMLKKWGAASDVAQLVGWVLGGHHGHIPDASSALQAEEAVRHHGGGRWAAWCDALVAEVVRCWGLPAPDTLPWGEVRLGLGAAVALAGLASVSDWIASDRKNFEWAGPDVDLATYPQQARKRAEEAIGRLDWSPWEPPEDTSFTALFPEDSEQRPVQRSAERVARQLQGPGMLLIEAPTGEGKTKAALQCAAILAGKLGLAGCYLAMPTKATSNQAYQEACKLADRSPVPLAVRLLHSAADEYLAAKKARRARDEAEPLDPADVDRDGGPDGAMVAREWFTRKRGLLAPVGVGTVDQILAGAIRSRHVFVRLLGLTNKVVVVDEVHAYDTYMSTLLDRLLWWLGRLGVPVILLSATLPTRRRRDLVRSWRAGALGRLPKDVPEPPEACGYPRVTWADEHGQGVEECGVSGLNAARTVRLEHVPNDQLVAWVLDRVRDGGCAAVIHNLVRCAKKTYEELRAAADKLPKTRRPELVLLHGRLTTKERHEREARLLHALGPESAKNGDRPERLIVVGTQVLEQSLDLDFDLMVSALAPVDSLIQRMGRLHRFGGDRPQPLLAITGVTDQPSGPKFPAHTTRVYEELLLLRTWARLRGEAQVHSPHDVPGLIDAVYGADGVPCPAGWERAWEEAAKRLASNRDSHEYDARVLYLPQPRGRKVVHKLTERPKSPRRTRKERYRR</sequence>
<reference evidence="14 16" key="2">
    <citation type="submission" date="2015-02" db="EMBL/GenBank/DDBJ databases">
        <title>Physiological reanalysis, assessment of diazotrophy, and genome sequences of multiple isolates of Streptomyces thermoautotrophicus.</title>
        <authorList>
            <person name="MacKellar D.C."/>
            <person name="Lieber L."/>
            <person name="Norman J."/>
            <person name="Bolger A."/>
            <person name="Tobin C."/>
            <person name="Murray J.W."/>
            <person name="Prell J."/>
        </authorList>
    </citation>
    <scope>NUCLEOTIDE SEQUENCE [LARGE SCALE GENOMIC DNA]</scope>
    <source>
        <strain evidence="14 16">UBT1</strain>
    </source>
</reference>
<dbReference type="InterPro" id="IPR054712">
    <property type="entry name" value="Cas3-like_dom"/>
</dbReference>
<dbReference type="Proteomes" id="UP000070659">
    <property type="component" value="Unassembled WGS sequence"/>
</dbReference>
<evidence type="ECO:0000256" key="8">
    <source>
        <dbReference type="ARBA" id="ARBA00022840"/>
    </source>
</evidence>
<dbReference type="PROSITE" id="PS51643">
    <property type="entry name" value="HD_CAS3"/>
    <property type="match status" value="1"/>
</dbReference>
<keyword evidence="7" id="KW-0347">Helicase</keyword>
<gene>
    <name evidence="13" type="ORF">TH66_18060</name>
    <name evidence="14" type="ORF">TR74_13760</name>
</gene>
<dbReference type="NCBIfam" id="TIGR01596">
    <property type="entry name" value="cas3_HD"/>
    <property type="match status" value="1"/>
</dbReference>
<evidence type="ECO:0000259" key="12">
    <source>
        <dbReference type="PROSITE" id="PS51643"/>
    </source>
</evidence>
<evidence type="ECO:0000259" key="11">
    <source>
        <dbReference type="PROSITE" id="PS51192"/>
    </source>
</evidence>
<dbReference type="InterPro" id="IPR027417">
    <property type="entry name" value="P-loop_NTPase"/>
</dbReference>
<dbReference type="NCBIfam" id="TIGR01587">
    <property type="entry name" value="cas3_core"/>
    <property type="match status" value="1"/>
</dbReference>
<dbReference type="Pfam" id="PF18019">
    <property type="entry name" value="Cas3_HD"/>
    <property type="match status" value="1"/>
</dbReference>
<evidence type="ECO:0000313" key="15">
    <source>
        <dbReference type="Proteomes" id="UP000070598"/>
    </source>
</evidence>
<dbReference type="InterPro" id="IPR001650">
    <property type="entry name" value="Helicase_C-like"/>
</dbReference>
<evidence type="ECO:0000256" key="10">
    <source>
        <dbReference type="SAM" id="MobiDB-lite"/>
    </source>
</evidence>
<dbReference type="Proteomes" id="UP000070598">
    <property type="component" value="Unassembled WGS sequence"/>
</dbReference>
<evidence type="ECO:0000256" key="7">
    <source>
        <dbReference type="ARBA" id="ARBA00022806"/>
    </source>
</evidence>
<proteinExistence type="inferred from homology"/>
<accession>A0A132NF24</accession>
<protein>
    <recommendedName>
        <fullName evidence="17">CRISPR-associated helicase Cas3</fullName>
    </recommendedName>
</protein>
<dbReference type="SMART" id="SM00487">
    <property type="entry name" value="DEXDc"/>
    <property type="match status" value="1"/>
</dbReference>
<name>A0A132NF24_9ACTN</name>
<dbReference type="GO" id="GO:0003724">
    <property type="term" value="F:RNA helicase activity"/>
    <property type="evidence" value="ECO:0007669"/>
    <property type="project" value="TreeGrafter"/>
</dbReference>
<dbReference type="PATRIC" id="fig|1469144.8.peg.170"/>
<dbReference type="Gene3D" id="3.40.50.300">
    <property type="entry name" value="P-loop containing nucleotide triphosphate hydrolases"/>
    <property type="match status" value="2"/>
</dbReference>
<dbReference type="AlphaFoldDB" id="A0A132NF24"/>
<dbReference type="GO" id="GO:0051607">
    <property type="term" value="P:defense response to virus"/>
    <property type="evidence" value="ECO:0007669"/>
    <property type="project" value="UniProtKB-KW"/>
</dbReference>
<dbReference type="EMBL" id="JYIJ01000019">
    <property type="protein sequence ID" value="KWW98195.1"/>
    <property type="molecule type" value="Genomic_DNA"/>
</dbReference>
<keyword evidence="8" id="KW-0067">ATP-binding</keyword>
<evidence type="ECO:0000256" key="6">
    <source>
        <dbReference type="ARBA" id="ARBA00022801"/>
    </source>
</evidence>
<dbReference type="Gene3D" id="1.10.3210.30">
    <property type="match status" value="1"/>
</dbReference>
<evidence type="ECO:0000313" key="14">
    <source>
        <dbReference type="EMBL" id="KWX08713.1"/>
    </source>
</evidence>
<dbReference type="GO" id="GO:0003723">
    <property type="term" value="F:RNA binding"/>
    <property type="evidence" value="ECO:0007669"/>
    <property type="project" value="TreeGrafter"/>
</dbReference>
<dbReference type="SUPFAM" id="SSF52540">
    <property type="entry name" value="P-loop containing nucleoside triphosphate hydrolases"/>
    <property type="match status" value="1"/>
</dbReference>
<feature type="domain" description="Helicase ATP-binding" evidence="11">
    <location>
        <begin position="262"/>
        <end position="473"/>
    </location>
</feature>
<dbReference type="Pfam" id="PF22590">
    <property type="entry name" value="Cas3-like_C_2"/>
    <property type="match status" value="1"/>
</dbReference>
<evidence type="ECO:0000313" key="13">
    <source>
        <dbReference type="EMBL" id="KWW98195.1"/>
    </source>
</evidence>
<evidence type="ECO:0000256" key="3">
    <source>
        <dbReference type="ARBA" id="ARBA00022722"/>
    </source>
</evidence>
<evidence type="ECO:0008006" key="17">
    <source>
        <dbReference type="Google" id="ProtNLM"/>
    </source>
</evidence>
<dbReference type="EMBL" id="JYIK01000948">
    <property type="protein sequence ID" value="KWX08713.1"/>
    <property type="molecule type" value="Genomic_DNA"/>
</dbReference>
<comment type="similarity">
    <text evidence="2">In the central section; belongs to the CRISPR-associated helicase Cas3 family.</text>
</comment>
<feature type="domain" description="HD Cas3-type" evidence="12">
    <location>
        <begin position="1"/>
        <end position="194"/>
    </location>
</feature>
<dbReference type="PANTHER" id="PTHR47963">
    <property type="entry name" value="DEAD-BOX ATP-DEPENDENT RNA HELICASE 47, MITOCHONDRIAL"/>
    <property type="match status" value="1"/>
</dbReference>
<evidence type="ECO:0000256" key="2">
    <source>
        <dbReference type="ARBA" id="ARBA00009046"/>
    </source>
</evidence>
<dbReference type="InterPro" id="IPR038257">
    <property type="entry name" value="CRISPR-assoc_Cas3_HD_sf"/>
</dbReference>
<dbReference type="InterPro" id="IPR050547">
    <property type="entry name" value="DEAD_box_RNA_helicases"/>
</dbReference>
<dbReference type="CDD" id="cd17930">
    <property type="entry name" value="DEXHc_cas3"/>
    <property type="match status" value="1"/>
</dbReference>
<dbReference type="GO" id="GO:0004518">
    <property type="term" value="F:nuclease activity"/>
    <property type="evidence" value="ECO:0007669"/>
    <property type="project" value="UniProtKB-KW"/>
</dbReference>
<evidence type="ECO:0000256" key="9">
    <source>
        <dbReference type="ARBA" id="ARBA00023118"/>
    </source>
</evidence>
<keyword evidence="9" id="KW-0051">Antiviral defense</keyword>
<feature type="compositionally biased region" description="Basic residues" evidence="10">
    <location>
        <begin position="766"/>
        <end position="777"/>
    </location>
</feature>